<dbReference type="SUPFAM" id="SSF48498">
    <property type="entry name" value="Tetracyclin repressor-like, C-terminal domain"/>
    <property type="match status" value="1"/>
</dbReference>
<dbReference type="InterPro" id="IPR041586">
    <property type="entry name" value="PsrA_TetR_C"/>
</dbReference>
<gene>
    <name evidence="4" type="ORF">QNA12_03200</name>
</gene>
<evidence type="ECO:0000256" key="1">
    <source>
        <dbReference type="ARBA" id="ARBA00023125"/>
    </source>
</evidence>
<dbReference type="Pfam" id="PF17939">
    <property type="entry name" value="TetR_C_30"/>
    <property type="match status" value="1"/>
</dbReference>
<keyword evidence="1 2" id="KW-0238">DNA-binding</keyword>
<evidence type="ECO:0000313" key="4">
    <source>
        <dbReference type="EMBL" id="WWO39050.1"/>
    </source>
</evidence>
<dbReference type="PANTHER" id="PTHR30055">
    <property type="entry name" value="HTH-TYPE TRANSCRIPTIONAL REGULATOR RUTR"/>
    <property type="match status" value="1"/>
</dbReference>
<keyword evidence="5" id="KW-1185">Reference proteome</keyword>
<dbReference type="InterPro" id="IPR050109">
    <property type="entry name" value="HTH-type_TetR-like_transc_reg"/>
</dbReference>
<feature type="domain" description="HTH tetR-type" evidence="3">
    <location>
        <begin position="13"/>
        <end position="73"/>
    </location>
</feature>
<protein>
    <submittedName>
        <fullName evidence="4">TetR/AcrR family transcriptional regulator</fullName>
    </submittedName>
</protein>
<dbReference type="PANTHER" id="PTHR30055:SF235">
    <property type="entry name" value="TRANSCRIPTIONAL REGULATORY PROTEIN"/>
    <property type="match status" value="1"/>
</dbReference>
<dbReference type="Pfam" id="PF00440">
    <property type="entry name" value="TetR_N"/>
    <property type="match status" value="1"/>
</dbReference>
<name>A0ABZ2GDU9_9GAMM</name>
<proteinExistence type="predicted"/>
<dbReference type="InterPro" id="IPR009057">
    <property type="entry name" value="Homeodomain-like_sf"/>
</dbReference>
<feature type="DNA-binding region" description="H-T-H motif" evidence="2">
    <location>
        <begin position="36"/>
        <end position="55"/>
    </location>
</feature>
<dbReference type="PRINTS" id="PR00455">
    <property type="entry name" value="HTHTETR"/>
</dbReference>
<evidence type="ECO:0000313" key="5">
    <source>
        <dbReference type="Proteomes" id="UP001379444"/>
    </source>
</evidence>
<evidence type="ECO:0000259" key="3">
    <source>
        <dbReference type="PROSITE" id="PS50977"/>
    </source>
</evidence>
<dbReference type="InterPro" id="IPR001647">
    <property type="entry name" value="HTH_TetR"/>
</dbReference>
<accession>A0ABZ2GDU9</accession>
<evidence type="ECO:0000256" key="2">
    <source>
        <dbReference type="PROSITE-ProRule" id="PRU00335"/>
    </source>
</evidence>
<dbReference type="RefSeq" id="WP_264496951.1">
    <property type="nucleotide sequence ID" value="NZ_CP109947.1"/>
</dbReference>
<sequence>MMVKKRGERLSQGEAYQRILEAAEPLFAERNPELVSFRDLASAAGVSLSAINYHFGTRQALFRQIFLRRARIQTERRLAYLEQLKREGREKDIEAIIEAFIRPVFNVQPGDKNDLFNKMRARLVADASPDSHATLREAYDDNDRLFIEALAGALPHLSLKDIYWRFHFLVGSMIYTMSDFGQLEESSGGICSPVNSEESIHYMIHTFSAALRAPSTTIAE</sequence>
<dbReference type="Gene3D" id="1.10.357.10">
    <property type="entry name" value="Tetracycline Repressor, domain 2"/>
    <property type="match status" value="1"/>
</dbReference>
<dbReference type="PROSITE" id="PS50977">
    <property type="entry name" value="HTH_TETR_2"/>
    <property type="match status" value="1"/>
</dbReference>
<organism evidence="4 5">
    <name type="scientific">Pectobacterium cacticida</name>
    <dbReference type="NCBI Taxonomy" id="69221"/>
    <lineage>
        <taxon>Bacteria</taxon>
        <taxon>Pseudomonadati</taxon>
        <taxon>Pseudomonadota</taxon>
        <taxon>Gammaproteobacteria</taxon>
        <taxon>Enterobacterales</taxon>
        <taxon>Pectobacteriaceae</taxon>
        <taxon>Pectobacterium</taxon>
    </lineage>
</organism>
<dbReference type="InterPro" id="IPR036271">
    <property type="entry name" value="Tet_transcr_reg_TetR-rel_C_sf"/>
</dbReference>
<dbReference type="EMBL" id="CP125967">
    <property type="protein sequence ID" value="WWO39050.1"/>
    <property type="molecule type" value="Genomic_DNA"/>
</dbReference>
<reference evidence="4 5" key="1">
    <citation type="journal article" date="2024" name="Front. Plant Sci.">
        <title>Comprehensive phenomic and genomic studies of the species, Pectobacterium cacticida and proposal for reclassification as Alcorniella cacticida comb. nov.</title>
        <authorList>
            <person name="Jonca J."/>
            <person name="Pirhonen M."/>
            <person name="Waleron M.M."/>
            <person name="Gawor J."/>
            <person name="Mrozik A."/>
            <person name="Smoktunowicz M."/>
            <person name="Waleron K."/>
            <person name="Waleron M."/>
        </authorList>
    </citation>
    <scope>NUCLEOTIDE SEQUENCE [LARGE SCALE GENOMIC DNA]</scope>
    <source>
        <strain evidence="4 5">DPMP6</strain>
    </source>
</reference>
<dbReference type="SUPFAM" id="SSF46689">
    <property type="entry name" value="Homeodomain-like"/>
    <property type="match status" value="1"/>
</dbReference>
<dbReference type="Proteomes" id="UP001379444">
    <property type="component" value="Chromosome"/>
</dbReference>